<dbReference type="InterPro" id="IPR036388">
    <property type="entry name" value="WH-like_DNA-bd_sf"/>
</dbReference>
<dbReference type="RefSeq" id="WP_276303640.1">
    <property type="nucleotide sequence ID" value="NZ_JBHTBF010000002.1"/>
</dbReference>
<name>A0ABD6A956_9EURY</name>
<dbReference type="SUPFAM" id="SSF46785">
    <property type="entry name" value="Winged helix' DNA-binding domain"/>
    <property type="match status" value="1"/>
</dbReference>
<sequence length="181" mass="20334">MYDVVLGISEPTPSPRIAERAECSPNAAKKHLDRLADMGIVRADRGSRPVRYERNDAYLEWQEASRIAADLSIDEIVERVGRLDAARYPPTVEAARLDVRWFTSGDFSVQYVETAANGARLTCRWDRHPHSHDPRLHFHRPPDGTSVEGLSLGSIHPLDVLSTVLAAVERRVAQRWDAGEE</sequence>
<evidence type="ECO:0000313" key="1">
    <source>
        <dbReference type="EMBL" id="MFC7317104.1"/>
    </source>
</evidence>
<evidence type="ECO:0008006" key="3">
    <source>
        <dbReference type="Google" id="ProtNLM"/>
    </source>
</evidence>
<reference evidence="1 2" key="1">
    <citation type="journal article" date="2019" name="Int. J. Syst. Evol. Microbiol.">
        <title>The Global Catalogue of Microorganisms (GCM) 10K type strain sequencing project: providing services to taxonomists for standard genome sequencing and annotation.</title>
        <authorList>
            <consortium name="The Broad Institute Genomics Platform"/>
            <consortium name="The Broad Institute Genome Sequencing Center for Infectious Disease"/>
            <person name="Wu L."/>
            <person name="Ma J."/>
        </authorList>
    </citation>
    <scope>NUCLEOTIDE SEQUENCE [LARGE SCALE GENOMIC DNA]</scope>
    <source>
        <strain evidence="1 2">PSR21</strain>
    </source>
</reference>
<accession>A0ABD6A956</accession>
<gene>
    <name evidence="1" type="ORF">ACFQPE_09885</name>
</gene>
<dbReference type="Gene3D" id="1.10.10.10">
    <property type="entry name" value="Winged helix-like DNA-binding domain superfamily/Winged helix DNA-binding domain"/>
    <property type="match status" value="1"/>
</dbReference>
<protein>
    <recommendedName>
        <fullName evidence="3">ArsR family transcriptional regulator</fullName>
    </recommendedName>
</protein>
<dbReference type="InterPro" id="IPR055766">
    <property type="entry name" value="DUF7342"/>
</dbReference>
<dbReference type="InterPro" id="IPR045397">
    <property type="entry name" value="TumE-like"/>
</dbReference>
<evidence type="ECO:0000313" key="2">
    <source>
        <dbReference type="Proteomes" id="UP001596547"/>
    </source>
</evidence>
<dbReference type="Pfam" id="PF20126">
    <property type="entry name" value="TumE"/>
    <property type="match status" value="1"/>
</dbReference>
<organism evidence="1 2">
    <name type="scientific">Halomarina halobia</name>
    <dbReference type="NCBI Taxonomy" id="3033386"/>
    <lineage>
        <taxon>Archaea</taxon>
        <taxon>Methanobacteriati</taxon>
        <taxon>Methanobacteriota</taxon>
        <taxon>Stenosarchaea group</taxon>
        <taxon>Halobacteria</taxon>
        <taxon>Halobacteriales</taxon>
        <taxon>Natronomonadaceae</taxon>
        <taxon>Halomarina</taxon>
    </lineage>
</organism>
<comment type="caution">
    <text evidence="1">The sequence shown here is derived from an EMBL/GenBank/DDBJ whole genome shotgun (WGS) entry which is preliminary data.</text>
</comment>
<dbReference type="AlphaFoldDB" id="A0ABD6A956"/>
<proteinExistence type="predicted"/>
<dbReference type="InterPro" id="IPR036390">
    <property type="entry name" value="WH_DNA-bd_sf"/>
</dbReference>
<keyword evidence="2" id="KW-1185">Reference proteome</keyword>
<dbReference type="Proteomes" id="UP001596547">
    <property type="component" value="Unassembled WGS sequence"/>
</dbReference>
<dbReference type="EMBL" id="JBHTBF010000002">
    <property type="protein sequence ID" value="MFC7317104.1"/>
    <property type="molecule type" value="Genomic_DNA"/>
</dbReference>
<dbReference type="Pfam" id="PF24033">
    <property type="entry name" value="DUF7342"/>
    <property type="match status" value="1"/>
</dbReference>